<sequence length="72" mass="7755">MPTPTCSIPPAPGTTECPITIRFNSVASLPADAEIEFLLSIFSELTAEMDHIMPDSRIAAAMSQMSQKEVLC</sequence>
<name>A0A2Z6GCS4_9PROT</name>
<reference evidence="1 2" key="1">
    <citation type="submission" date="2018-06" db="EMBL/GenBank/DDBJ databases">
        <title>OYT1 Genome Sequencing.</title>
        <authorList>
            <person name="Kato S."/>
            <person name="Itoh T."/>
            <person name="Ohkuma M."/>
        </authorList>
    </citation>
    <scope>NUCLEOTIDE SEQUENCE [LARGE SCALE GENOMIC DNA]</scope>
    <source>
        <strain evidence="1 2">OYT1</strain>
    </source>
</reference>
<dbReference type="EMBL" id="AP018738">
    <property type="protein sequence ID" value="BBE51260.1"/>
    <property type="molecule type" value="Genomic_DNA"/>
</dbReference>
<protein>
    <submittedName>
        <fullName evidence="1">Uncharacterized protein</fullName>
    </submittedName>
</protein>
<keyword evidence="2" id="KW-1185">Reference proteome</keyword>
<evidence type="ECO:0000313" key="1">
    <source>
        <dbReference type="EMBL" id="BBE51260.1"/>
    </source>
</evidence>
<dbReference type="Proteomes" id="UP000033070">
    <property type="component" value="Chromosome"/>
</dbReference>
<dbReference type="AlphaFoldDB" id="A0A2Z6GCS4"/>
<gene>
    <name evidence="1" type="ORF">OYT1_ch1722</name>
</gene>
<proteinExistence type="predicted"/>
<dbReference type="KEGG" id="fam:OYT1_ch1722"/>
<accession>A0A2Z6GCS4</accession>
<organism evidence="1 2">
    <name type="scientific">Ferriphaselus amnicola</name>
    <dbReference type="NCBI Taxonomy" id="1188319"/>
    <lineage>
        <taxon>Bacteria</taxon>
        <taxon>Pseudomonadati</taxon>
        <taxon>Pseudomonadota</taxon>
        <taxon>Betaproteobacteria</taxon>
        <taxon>Nitrosomonadales</taxon>
        <taxon>Gallionellaceae</taxon>
        <taxon>Ferriphaselus</taxon>
    </lineage>
</organism>
<evidence type="ECO:0000313" key="2">
    <source>
        <dbReference type="Proteomes" id="UP000033070"/>
    </source>
</evidence>